<reference evidence="1 2" key="1">
    <citation type="journal article" date="2022" name="DNA Res.">
        <title>Chromosomal-level genome assembly of the orchid tree Bauhinia variegata (Leguminosae; Cercidoideae) supports the allotetraploid origin hypothesis of Bauhinia.</title>
        <authorList>
            <person name="Zhong Y."/>
            <person name="Chen Y."/>
            <person name="Zheng D."/>
            <person name="Pang J."/>
            <person name="Liu Y."/>
            <person name="Luo S."/>
            <person name="Meng S."/>
            <person name="Qian L."/>
            <person name="Wei D."/>
            <person name="Dai S."/>
            <person name="Zhou R."/>
        </authorList>
    </citation>
    <scope>NUCLEOTIDE SEQUENCE [LARGE SCALE GENOMIC DNA]</scope>
    <source>
        <strain evidence="1">BV-YZ2020</strain>
    </source>
</reference>
<accession>A0ACB9KVB1</accession>
<sequence>MNFFKSVFSDDPDPSSPESESGSLDNAPKNKDQKDPDRDSSPDERRSDVSQSSDSSGGGGGGWDFGGLFKTLTSKSESIIETYRRDLQEFGTGLKKEIEVAHDSFGTVGHAIDEFGNTVVKGTAQIVSQGKNVLLASNLESDSDSSNNQNYGSPNSLNSKHYSRFDSQIRNIQADASTYCEEPEDLDAYNKWKSEFSLVGKNEEIESFLRENEAIESIYKRVVPSNVDNETFWYRYYYKVYKLKKAEDVRARLVRRMSREEEELTWDFEDDDDKQKYDGKVKPNLVSNKELASADLGKRDDAKLEGESSATSNEVETKRSNEEKASNSGQEPKVESKHNVLQGKESGNKNDTSIVESKVESSQVVKEMDEKSDDANNGSRGPVKEAGGDKASSKEGDTTVKKNDSAGESDEKVIVGKKADDVKSSNNDNVASHHSSSEEEDLGWDEIEDLSGIDEKKPTQSRSPDKVDLRKRLSAAEEEEDLSWDIEDDDEPAKA</sequence>
<evidence type="ECO:0000313" key="2">
    <source>
        <dbReference type="Proteomes" id="UP000828941"/>
    </source>
</evidence>
<organism evidence="1 2">
    <name type="scientific">Bauhinia variegata</name>
    <name type="common">Purple orchid tree</name>
    <name type="synonym">Phanera variegata</name>
    <dbReference type="NCBI Taxonomy" id="167791"/>
    <lineage>
        <taxon>Eukaryota</taxon>
        <taxon>Viridiplantae</taxon>
        <taxon>Streptophyta</taxon>
        <taxon>Embryophyta</taxon>
        <taxon>Tracheophyta</taxon>
        <taxon>Spermatophyta</taxon>
        <taxon>Magnoliopsida</taxon>
        <taxon>eudicotyledons</taxon>
        <taxon>Gunneridae</taxon>
        <taxon>Pentapetalae</taxon>
        <taxon>rosids</taxon>
        <taxon>fabids</taxon>
        <taxon>Fabales</taxon>
        <taxon>Fabaceae</taxon>
        <taxon>Cercidoideae</taxon>
        <taxon>Cercideae</taxon>
        <taxon>Bauhiniinae</taxon>
        <taxon>Bauhinia</taxon>
    </lineage>
</organism>
<proteinExistence type="predicted"/>
<dbReference type="Proteomes" id="UP000828941">
    <property type="component" value="Chromosome 13"/>
</dbReference>
<name>A0ACB9KVB1_BAUVA</name>
<dbReference type="EMBL" id="CM039438">
    <property type="protein sequence ID" value="KAI4301301.1"/>
    <property type="molecule type" value="Genomic_DNA"/>
</dbReference>
<gene>
    <name evidence="1" type="ORF">L6164_034592</name>
</gene>
<keyword evidence="2" id="KW-1185">Reference proteome</keyword>
<comment type="caution">
    <text evidence="1">The sequence shown here is derived from an EMBL/GenBank/DDBJ whole genome shotgun (WGS) entry which is preliminary data.</text>
</comment>
<evidence type="ECO:0000313" key="1">
    <source>
        <dbReference type="EMBL" id="KAI4301301.1"/>
    </source>
</evidence>
<protein>
    <submittedName>
        <fullName evidence="1">Uncharacterized protein</fullName>
    </submittedName>
</protein>